<feature type="compositionally biased region" description="Basic residues" evidence="1">
    <location>
        <begin position="1"/>
        <end position="10"/>
    </location>
</feature>
<organism evidence="3 4">
    <name type="scientific">Euplotes crassus</name>
    <dbReference type="NCBI Taxonomy" id="5936"/>
    <lineage>
        <taxon>Eukaryota</taxon>
        <taxon>Sar</taxon>
        <taxon>Alveolata</taxon>
        <taxon>Ciliophora</taxon>
        <taxon>Intramacronucleata</taxon>
        <taxon>Spirotrichea</taxon>
        <taxon>Hypotrichia</taxon>
        <taxon>Euplotida</taxon>
        <taxon>Euplotidae</taxon>
        <taxon>Moneuplotes</taxon>
    </lineage>
</organism>
<dbReference type="InterPro" id="IPR029164">
    <property type="entry name" value="PIG-Y"/>
</dbReference>
<feature type="region of interest" description="Disordered" evidence="1">
    <location>
        <begin position="1"/>
        <end position="30"/>
    </location>
</feature>
<dbReference type="AlphaFoldDB" id="A0AAD1Y5I9"/>
<proteinExistence type="predicted"/>
<keyword evidence="4" id="KW-1185">Reference proteome</keyword>
<evidence type="ECO:0000256" key="2">
    <source>
        <dbReference type="SAM" id="Phobius"/>
    </source>
</evidence>
<sequence length="114" mass="12945">MGKKKGKSSHKNGQETTPGILQNEKKHSDPSCLQEIDRTLTRRCGSLLIVCGFLFFTIGIYWTIVAKFMPDTGIGVLDFMKYDKYTFCAIVALWPLCIVVLGSNWLCLKIFRHI</sequence>
<comment type="caution">
    <text evidence="3">The sequence shown here is derived from an EMBL/GenBank/DDBJ whole genome shotgun (WGS) entry which is preliminary data.</text>
</comment>
<protein>
    <submittedName>
        <fullName evidence="3">Uncharacterized protein</fullName>
    </submittedName>
</protein>
<feature type="transmembrane region" description="Helical" evidence="2">
    <location>
        <begin position="44"/>
        <end position="64"/>
    </location>
</feature>
<dbReference type="PANTHER" id="PTHR36485:SF1">
    <property type="entry name" value="TRANSMEMBRANE PROTEIN"/>
    <property type="match status" value="1"/>
</dbReference>
<keyword evidence="2" id="KW-0812">Transmembrane</keyword>
<accession>A0AAD1Y5I9</accession>
<evidence type="ECO:0000313" key="3">
    <source>
        <dbReference type="EMBL" id="CAI2384670.1"/>
    </source>
</evidence>
<dbReference type="PANTHER" id="PTHR36485">
    <property type="entry name" value="OS01G0939000 PROTEIN"/>
    <property type="match status" value="1"/>
</dbReference>
<reference evidence="3" key="1">
    <citation type="submission" date="2023-07" db="EMBL/GenBank/DDBJ databases">
        <authorList>
            <consortium name="AG Swart"/>
            <person name="Singh M."/>
            <person name="Singh A."/>
            <person name="Seah K."/>
            <person name="Emmerich C."/>
        </authorList>
    </citation>
    <scope>NUCLEOTIDE SEQUENCE</scope>
    <source>
        <strain evidence="3">DP1</strain>
    </source>
</reference>
<gene>
    <name evidence="3" type="ORF">ECRASSUSDP1_LOCUS26204</name>
</gene>
<name>A0AAD1Y5I9_EUPCR</name>
<keyword evidence="2" id="KW-1133">Transmembrane helix</keyword>
<dbReference type="EMBL" id="CAMPGE010027006">
    <property type="protein sequence ID" value="CAI2384670.1"/>
    <property type="molecule type" value="Genomic_DNA"/>
</dbReference>
<dbReference type="Proteomes" id="UP001295684">
    <property type="component" value="Unassembled WGS sequence"/>
</dbReference>
<dbReference type="Pfam" id="PF15159">
    <property type="entry name" value="PIG-Y"/>
    <property type="match status" value="1"/>
</dbReference>
<feature type="transmembrane region" description="Helical" evidence="2">
    <location>
        <begin position="84"/>
        <end position="108"/>
    </location>
</feature>
<evidence type="ECO:0000256" key="1">
    <source>
        <dbReference type="SAM" id="MobiDB-lite"/>
    </source>
</evidence>
<evidence type="ECO:0000313" key="4">
    <source>
        <dbReference type="Proteomes" id="UP001295684"/>
    </source>
</evidence>
<keyword evidence="2" id="KW-0472">Membrane</keyword>